<dbReference type="InterPro" id="IPR024187">
    <property type="entry name" value="Sig_transdc_resp-reg_cit/mal"/>
</dbReference>
<dbReference type="SUPFAM" id="SSF52172">
    <property type="entry name" value="CheY-like"/>
    <property type="match status" value="1"/>
</dbReference>
<dbReference type="InterPro" id="IPR036390">
    <property type="entry name" value="WH_DNA-bd_sf"/>
</dbReference>
<evidence type="ECO:0000256" key="9">
    <source>
        <dbReference type="PIRNR" id="PIRNR006171"/>
    </source>
</evidence>
<evidence type="ECO:0000256" key="8">
    <source>
        <dbReference type="ARBA" id="ARBA00023163"/>
    </source>
</evidence>
<organism evidence="12 13">
    <name type="scientific">Ferrimicrobium acidiphilum DSM 19497</name>
    <dbReference type="NCBI Taxonomy" id="1121877"/>
    <lineage>
        <taxon>Bacteria</taxon>
        <taxon>Bacillati</taxon>
        <taxon>Actinomycetota</taxon>
        <taxon>Acidimicrobiia</taxon>
        <taxon>Acidimicrobiales</taxon>
        <taxon>Acidimicrobiaceae</taxon>
        <taxon>Ferrimicrobium</taxon>
    </lineage>
</organism>
<dbReference type="InterPro" id="IPR051271">
    <property type="entry name" value="2C-system_Tx_regulators"/>
</dbReference>
<dbReference type="PANTHER" id="PTHR45526:SF1">
    <property type="entry name" value="TRANSCRIPTIONAL REGULATORY PROTEIN DCUR-RELATED"/>
    <property type="match status" value="1"/>
</dbReference>
<keyword evidence="8 9" id="KW-0804">Transcription</keyword>
<dbReference type="PIRSF" id="PIRSF006171">
    <property type="entry name" value="RR_citrat_malat"/>
    <property type="match status" value="1"/>
</dbReference>
<dbReference type="InterPro" id="IPR005471">
    <property type="entry name" value="Tscrpt_reg_IclR_N"/>
</dbReference>
<keyword evidence="13" id="KW-1185">Reference proteome</keyword>
<keyword evidence="5 9" id="KW-0805">Transcription regulation</keyword>
<dbReference type="GO" id="GO:0003677">
    <property type="term" value="F:DNA binding"/>
    <property type="evidence" value="ECO:0007669"/>
    <property type="project" value="UniProtKB-KW"/>
</dbReference>
<comment type="subcellular location">
    <subcellularLocation>
        <location evidence="1 9">Cytoplasm</location>
    </subcellularLocation>
</comment>
<dbReference type="RefSeq" id="WP_052566209.1">
    <property type="nucleotide sequence ID" value="NZ_JQKF01000020.1"/>
</dbReference>
<evidence type="ECO:0000256" key="5">
    <source>
        <dbReference type="ARBA" id="ARBA00023015"/>
    </source>
</evidence>
<dbReference type="STRING" id="1121877.FEAC_21640"/>
<dbReference type="InterPro" id="IPR011006">
    <property type="entry name" value="CheY-like_superfamily"/>
</dbReference>
<dbReference type="Gene3D" id="1.10.10.10">
    <property type="entry name" value="Winged helix-like DNA-binding domain superfamily/Winged helix DNA-binding domain"/>
    <property type="match status" value="1"/>
</dbReference>
<dbReference type="PATRIC" id="fig|1121877.4.peg.2410"/>
<gene>
    <name evidence="12" type="primary">citT</name>
    <name evidence="12" type="ORF">FEAC_21640</name>
</gene>
<dbReference type="GO" id="GO:0003700">
    <property type="term" value="F:DNA-binding transcription factor activity"/>
    <property type="evidence" value="ECO:0007669"/>
    <property type="project" value="InterPro"/>
</dbReference>
<keyword evidence="2 9" id="KW-0963">Cytoplasm</keyword>
<dbReference type="Proteomes" id="UP000032336">
    <property type="component" value="Unassembled WGS sequence"/>
</dbReference>
<reference evidence="12 13" key="1">
    <citation type="submission" date="2015-01" db="EMBL/GenBank/DDBJ databases">
        <title>Draft genome of the acidophilic iron oxidizer Ferrimicrobium acidiphilum strain T23.</title>
        <authorList>
            <person name="Poehlein A."/>
            <person name="Eisen S."/>
            <person name="Schloemann M."/>
            <person name="Johnson B.D."/>
            <person name="Daniel R."/>
            <person name="Muehling M."/>
        </authorList>
    </citation>
    <scope>NUCLEOTIDE SEQUENCE [LARGE SCALE GENOMIC DNA]</scope>
    <source>
        <strain evidence="12 13">T23</strain>
    </source>
</reference>
<evidence type="ECO:0000313" key="13">
    <source>
        <dbReference type="Proteomes" id="UP000032336"/>
    </source>
</evidence>
<dbReference type="AlphaFoldDB" id="A0A0D8FS14"/>
<evidence type="ECO:0000256" key="10">
    <source>
        <dbReference type="PROSITE-ProRule" id="PRU00169"/>
    </source>
</evidence>
<proteinExistence type="predicted"/>
<dbReference type="InterPro" id="IPR001789">
    <property type="entry name" value="Sig_transdc_resp-reg_receiver"/>
</dbReference>
<sequence length="234" mass="25776">MPRTQSASTAPVFRVVVVDDDFRVAALHRAVVEHVSGFEVVAEAHSGAEALQLVHDVEPDLVLLDLYLPDIPGLEVLRRLTGSADDTVDVIVITAARDAASVQEAVRRGALYYLVKPFSSHVLMERLTMYASMKQRIEALAEADQEEVDTIYSILRTGGSRQLPKGHSPQTLGLIVETLRSAGEALTAEEVASRAGVSRPTAHRYLSHLARIGRIRLEFRYGSGRPEHLYEWPS</sequence>
<accession>A0A0D8FS14</accession>
<feature type="modified residue" description="4-aspartylphosphate" evidence="10">
    <location>
        <position position="65"/>
    </location>
</feature>
<dbReference type="InterPro" id="IPR036388">
    <property type="entry name" value="WH-like_DNA-bd_sf"/>
</dbReference>
<feature type="domain" description="Response regulatory" evidence="11">
    <location>
        <begin position="14"/>
        <end position="131"/>
    </location>
</feature>
<evidence type="ECO:0000256" key="6">
    <source>
        <dbReference type="ARBA" id="ARBA00023125"/>
    </source>
</evidence>
<keyword evidence="6 9" id="KW-0238">DNA-binding</keyword>
<keyword evidence="4 9" id="KW-0902">Two-component regulatory system</keyword>
<protein>
    <recommendedName>
        <fullName evidence="9">Transcriptional regulatory protein</fullName>
    </recommendedName>
</protein>
<evidence type="ECO:0000256" key="2">
    <source>
        <dbReference type="ARBA" id="ARBA00022490"/>
    </source>
</evidence>
<evidence type="ECO:0000259" key="11">
    <source>
        <dbReference type="PROSITE" id="PS50110"/>
    </source>
</evidence>
<evidence type="ECO:0000313" key="12">
    <source>
        <dbReference type="EMBL" id="KJE76073.1"/>
    </source>
</evidence>
<dbReference type="SMART" id="SM00448">
    <property type="entry name" value="REC"/>
    <property type="match status" value="1"/>
</dbReference>
<keyword evidence="7 9" id="KW-0010">Activator</keyword>
<dbReference type="Pfam" id="PF00072">
    <property type="entry name" value="Response_reg"/>
    <property type="match status" value="1"/>
</dbReference>
<evidence type="ECO:0000256" key="3">
    <source>
        <dbReference type="ARBA" id="ARBA00022553"/>
    </source>
</evidence>
<dbReference type="GO" id="GO:0000156">
    <property type="term" value="F:phosphorelay response regulator activity"/>
    <property type="evidence" value="ECO:0007669"/>
    <property type="project" value="TreeGrafter"/>
</dbReference>
<dbReference type="SUPFAM" id="SSF46785">
    <property type="entry name" value="Winged helix' DNA-binding domain"/>
    <property type="match status" value="1"/>
</dbReference>
<dbReference type="GeneID" id="78373233"/>
<name>A0A0D8FS14_9ACTN</name>
<dbReference type="Pfam" id="PF09339">
    <property type="entry name" value="HTH_IclR"/>
    <property type="match status" value="1"/>
</dbReference>
<dbReference type="GO" id="GO:0005737">
    <property type="term" value="C:cytoplasm"/>
    <property type="evidence" value="ECO:0007669"/>
    <property type="project" value="UniProtKB-SubCell"/>
</dbReference>
<evidence type="ECO:0000256" key="1">
    <source>
        <dbReference type="ARBA" id="ARBA00004496"/>
    </source>
</evidence>
<dbReference type="PANTHER" id="PTHR45526">
    <property type="entry name" value="TRANSCRIPTIONAL REGULATORY PROTEIN DPIA"/>
    <property type="match status" value="1"/>
</dbReference>
<keyword evidence="3 10" id="KW-0597">Phosphoprotein</keyword>
<dbReference type="EMBL" id="JXUW01000022">
    <property type="protein sequence ID" value="KJE76073.1"/>
    <property type="molecule type" value="Genomic_DNA"/>
</dbReference>
<dbReference type="Gene3D" id="3.40.50.2300">
    <property type="match status" value="1"/>
</dbReference>
<dbReference type="PROSITE" id="PS50110">
    <property type="entry name" value="RESPONSE_REGULATORY"/>
    <property type="match status" value="1"/>
</dbReference>
<dbReference type="eggNOG" id="COG4565">
    <property type="taxonomic scope" value="Bacteria"/>
</dbReference>
<evidence type="ECO:0000256" key="7">
    <source>
        <dbReference type="ARBA" id="ARBA00023159"/>
    </source>
</evidence>
<evidence type="ECO:0000256" key="4">
    <source>
        <dbReference type="ARBA" id="ARBA00023012"/>
    </source>
</evidence>
<comment type="caution">
    <text evidence="12">The sequence shown here is derived from an EMBL/GenBank/DDBJ whole genome shotgun (WGS) entry which is preliminary data.</text>
</comment>